<keyword evidence="4" id="KW-1185">Reference proteome</keyword>
<organism evidence="3 4">
    <name type="scientific">Neptunicella marina</name>
    <dbReference type="NCBI Taxonomy" id="2125989"/>
    <lineage>
        <taxon>Bacteria</taxon>
        <taxon>Pseudomonadati</taxon>
        <taxon>Pseudomonadota</taxon>
        <taxon>Gammaproteobacteria</taxon>
        <taxon>Alteromonadales</taxon>
        <taxon>Alteromonadaceae</taxon>
        <taxon>Neptunicella</taxon>
    </lineage>
</organism>
<evidence type="ECO:0000259" key="2">
    <source>
        <dbReference type="PROSITE" id="PS51671"/>
    </source>
</evidence>
<comment type="caution">
    <text evidence="3">The sequence shown here is derived from an EMBL/GenBank/DDBJ whole genome shotgun (WGS) entry which is preliminary data.</text>
</comment>
<dbReference type="GO" id="GO:0006355">
    <property type="term" value="P:regulation of DNA-templated transcription"/>
    <property type="evidence" value="ECO:0007669"/>
    <property type="project" value="UniProtKB-UniRule"/>
</dbReference>
<dbReference type="InterPro" id="IPR002912">
    <property type="entry name" value="ACT_dom"/>
</dbReference>
<dbReference type="Gene3D" id="3.30.70.260">
    <property type="match status" value="2"/>
</dbReference>
<gene>
    <name evidence="3" type="ORF">H8B19_02910</name>
</gene>
<reference evidence="3" key="1">
    <citation type="journal article" date="2018" name="Int. J. Syst. Evol. Microbiol.">
        <title>Neptunicella marina gen. nov., sp. nov., isolated from surface seawater.</title>
        <authorList>
            <person name="Liu X."/>
            <person name="Lai Q."/>
            <person name="Du Y."/>
            <person name="Zhang X."/>
            <person name="Liu Z."/>
            <person name="Sun F."/>
            <person name="Shao Z."/>
        </authorList>
    </citation>
    <scope>NUCLEOTIDE SEQUENCE</scope>
    <source>
        <strain evidence="3">S27-2</strain>
    </source>
</reference>
<sequence>MKQIVVTLVGSDKPGIVDRISKTIYQHQGNWLASNLSKMAGQFAGIIQVMLPEEKIEQFEVAVNQISDLRCVVHADTETDTSAELRTAYIELVGNDKPGIVQEITSAIHQAGANVVKMHTLCESAPNWGGELFKAEIVIAFPLDLNAEKIQQELEAVADDLVVELTVKPA</sequence>
<dbReference type="PANTHER" id="PTHR34875">
    <property type="entry name" value="UPF0237 PROTEIN MJ1558"/>
    <property type="match status" value="1"/>
</dbReference>
<dbReference type="GO" id="GO:0005737">
    <property type="term" value="C:cytoplasm"/>
    <property type="evidence" value="ECO:0007669"/>
    <property type="project" value="UniProtKB-SubCell"/>
</dbReference>
<dbReference type="InterPro" id="IPR050990">
    <property type="entry name" value="UPF0237/GcvR_regulator"/>
</dbReference>
<dbReference type="PANTHER" id="PTHR34875:SF6">
    <property type="entry name" value="UPF0237 PROTEIN MJ1558"/>
    <property type="match status" value="1"/>
</dbReference>
<dbReference type="InterPro" id="IPR045865">
    <property type="entry name" value="ACT-like_dom_sf"/>
</dbReference>
<dbReference type="CDD" id="cd04869">
    <property type="entry name" value="ACT_GcvR_2"/>
    <property type="match status" value="1"/>
</dbReference>
<proteinExistence type="predicted"/>
<dbReference type="Pfam" id="PF13740">
    <property type="entry name" value="ACT_6"/>
    <property type="match status" value="2"/>
</dbReference>
<keyword evidence="1" id="KW-0678">Repressor</keyword>
<comment type="subcellular location">
    <subcellularLocation>
        <location evidence="1">Cytoplasm</location>
    </subcellularLocation>
</comment>
<keyword evidence="1" id="KW-0963">Cytoplasm</keyword>
<dbReference type="PIRSF" id="PIRSF028103">
    <property type="entry name" value="GcvR"/>
    <property type="match status" value="1"/>
</dbReference>
<feature type="domain" description="ACT" evidence="2">
    <location>
        <begin position="89"/>
        <end position="168"/>
    </location>
</feature>
<dbReference type="InterPro" id="IPR016867">
    <property type="entry name" value="GcvR"/>
</dbReference>
<protein>
    <recommendedName>
        <fullName evidence="1">Glycine cleavage system transcriptional repressor</fullName>
    </recommendedName>
</protein>
<reference evidence="3" key="2">
    <citation type="submission" date="2020-08" db="EMBL/GenBank/DDBJ databases">
        <authorList>
            <person name="Lai Q."/>
        </authorList>
    </citation>
    <scope>NUCLEOTIDE SEQUENCE</scope>
    <source>
        <strain evidence="3">S27-2</strain>
    </source>
</reference>
<dbReference type="AlphaFoldDB" id="A0A8J6LXH9"/>
<dbReference type="RefSeq" id="WP_186505286.1">
    <property type="nucleotide sequence ID" value="NZ_JACNEP010000002.1"/>
</dbReference>
<dbReference type="Proteomes" id="UP000601768">
    <property type="component" value="Unassembled WGS sequence"/>
</dbReference>
<keyword evidence="1" id="KW-0804">Transcription</keyword>
<evidence type="ECO:0000256" key="1">
    <source>
        <dbReference type="PIRNR" id="PIRNR028103"/>
    </source>
</evidence>
<dbReference type="SUPFAM" id="SSF55021">
    <property type="entry name" value="ACT-like"/>
    <property type="match status" value="2"/>
</dbReference>
<accession>A0A8J6LXH9</accession>
<evidence type="ECO:0000313" key="3">
    <source>
        <dbReference type="EMBL" id="MBC3764810.1"/>
    </source>
</evidence>
<dbReference type="EMBL" id="JACNEP010000002">
    <property type="protein sequence ID" value="MBC3764810.1"/>
    <property type="molecule type" value="Genomic_DNA"/>
</dbReference>
<dbReference type="PROSITE" id="PS51671">
    <property type="entry name" value="ACT"/>
    <property type="match status" value="1"/>
</dbReference>
<evidence type="ECO:0000313" key="4">
    <source>
        <dbReference type="Proteomes" id="UP000601768"/>
    </source>
</evidence>
<name>A0A8J6LXH9_9ALTE</name>